<keyword evidence="2" id="KW-1185">Reference proteome</keyword>
<proteinExistence type="predicted"/>
<evidence type="ECO:0000313" key="2">
    <source>
        <dbReference type="Proteomes" id="UP001054945"/>
    </source>
</evidence>
<protein>
    <submittedName>
        <fullName evidence="1">Uncharacterized protein</fullName>
    </submittedName>
</protein>
<sequence length="99" mass="11337">MNFEIIFFLKRYNLARCPLSESKEKPGKSMYLKETASCVILVVSTRFAECRKCVEQKQRREVGEAEISAVAANQHPWVFYGLNYAHIALDGSLTNDFTK</sequence>
<dbReference type="EMBL" id="BPLR01020500">
    <property type="protein sequence ID" value="GIX79482.1"/>
    <property type="molecule type" value="Genomic_DNA"/>
</dbReference>
<comment type="caution">
    <text evidence="1">The sequence shown here is derived from an EMBL/GenBank/DDBJ whole genome shotgun (WGS) entry which is preliminary data.</text>
</comment>
<accession>A0AAV4N7L1</accession>
<evidence type="ECO:0000313" key="1">
    <source>
        <dbReference type="EMBL" id="GIX79482.1"/>
    </source>
</evidence>
<reference evidence="1 2" key="1">
    <citation type="submission" date="2021-06" db="EMBL/GenBank/DDBJ databases">
        <title>Caerostris extrusa draft genome.</title>
        <authorList>
            <person name="Kono N."/>
            <person name="Arakawa K."/>
        </authorList>
    </citation>
    <scope>NUCLEOTIDE SEQUENCE [LARGE SCALE GENOMIC DNA]</scope>
</reference>
<name>A0AAV4N7L1_CAEEX</name>
<gene>
    <name evidence="1" type="ORF">CEXT_225051</name>
</gene>
<dbReference type="Proteomes" id="UP001054945">
    <property type="component" value="Unassembled WGS sequence"/>
</dbReference>
<organism evidence="1 2">
    <name type="scientific">Caerostris extrusa</name>
    <name type="common">Bark spider</name>
    <name type="synonym">Caerostris bankana</name>
    <dbReference type="NCBI Taxonomy" id="172846"/>
    <lineage>
        <taxon>Eukaryota</taxon>
        <taxon>Metazoa</taxon>
        <taxon>Ecdysozoa</taxon>
        <taxon>Arthropoda</taxon>
        <taxon>Chelicerata</taxon>
        <taxon>Arachnida</taxon>
        <taxon>Araneae</taxon>
        <taxon>Araneomorphae</taxon>
        <taxon>Entelegynae</taxon>
        <taxon>Araneoidea</taxon>
        <taxon>Araneidae</taxon>
        <taxon>Caerostris</taxon>
    </lineage>
</organism>
<dbReference type="AlphaFoldDB" id="A0AAV4N7L1"/>